<keyword evidence="3" id="KW-1185">Reference proteome</keyword>
<feature type="domain" description="SET" evidence="1">
    <location>
        <begin position="407"/>
        <end position="609"/>
    </location>
</feature>
<dbReference type="Proteomes" id="UP001219933">
    <property type="component" value="Chromosome 4"/>
</dbReference>
<dbReference type="InterPro" id="IPR046341">
    <property type="entry name" value="SET_dom_sf"/>
</dbReference>
<protein>
    <recommendedName>
        <fullName evidence="1">SET domain-containing protein</fullName>
    </recommendedName>
</protein>
<dbReference type="EMBL" id="CP119880">
    <property type="protein sequence ID" value="WFD36300.1"/>
    <property type="molecule type" value="Genomic_DNA"/>
</dbReference>
<dbReference type="AlphaFoldDB" id="A0AAF0J7P6"/>
<dbReference type="InterPro" id="IPR053209">
    <property type="entry name" value="Gramillin-biosynth_MTr"/>
</dbReference>
<evidence type="ECO:0000259" key="1">
    <source>
        <dbReference type="PROSITE" id="PS50280"/>
    </source>
</evidence>
<dbReference type="Gene3D" id="2.170.270.10">
    <property type="entry name" value="SET domain"/>
    <property type="match status" value="1"/>
</dbReference>
<sequence>MEELVRSLRNLGLAPPTGEQIVSLVDADPRVEQRLARELSVPPQLDSHLGGDAVLDTVLMSGATEAMLQSYNRKLQSEIASQKKQQDALASPKRIKRVPLKGLLAAQDAELRRRRQELQEGTTPQGLYVPRQFFDTDSTYCSDKDYKTLRPLEMDELEVPKRYVDRSLVVKVISRPSLYFGCTFVGMLHCGAALPITVCYFTARLTMTEDELAARLPIGTTLLIKEPFVSTNHAGIGGPITGGKNAVGIRVDTPSDVVVIDNEIDWPELPVPVEKSDRITVWRQEGPLCRAVRKGLQLPSYVSWGSTQQALLEFLEDERPGAAWRELKAAELYDIVPSSESAEWNSRVLVRLCAFKDAAGLACKHQKEHQAAANVAVDGLSTEDVVRIFNTTLTDATPRFDVADYIGPVTVADIPNAGRGLVLTRDVAEGELLLVCRAMVSSYSSDDGCKGMPLLRVNPDSGVTSTTTQVLAATKCIHAILDRPELALPFLGLTAGPNEPLSVEAQQEYPLSWSYECDAKKSIFADTDRPVSARYVNGVLRFNAFGPAAVPGAQRSDDEMSRSTMPHPLPAILNHACLPNVSSVFFGDIVTTRALHPMTKGTQIMHQYVPGVLPYNTRQRMLSKHGFVCECGLCTMDVMDGAENCRKREELLATVLPPLVDRSRALLSGGAEDMQRELASNLGELANELNATYGESRGNLRPDLVDVLYREALHVQTYDVPGAIALVKASLCAAGATPGDGTLDRLPDVHFDASIRAMLMLAQLEDNLKWVDAACYTHDCMIGGGLESNQ</sequence>
<dbReference type="PROSITE" id="PS50280">
    <property type="entry name" value="SET"/>
    <property type="match status" value="1"/>
</dbReference>
<organism evidence="2 3">
    <name type="scientific">Malassezia cuniculi</name>
    <dbReference type="NCBI Taxonomy" id="948313"/>
    <lineage>
        <taxon>Eukaryota</taxon>
        <taxon>Fungi</taxon>
        <taxon>Dikarya</taxon>
        <taxon>Basidiomycota</taxon>
        <taxon>Ustilaginomycotina</taxon>
        <taxon>Malasseziomycetes</taxon>
        <taxon>Malasseziales</taxon>
        <taxon>Malasseziaceae</taxon>
        <taxon>Malassezia</taxon>
    </lineage>
</organism>
<gene>
    <name evidence="2" type="ORF">MCUN1_003179</name>
</gene>
<dbReference type="SUPFAM" id="SSF82199">
    <property type="entry name" value="SET domain"/>
    <property type="match status" value="1"/>
</dbReference>
<dbReference type="Pfam" id="PF00856">
    <property type="entry name" value="SET"/>
    <property type="match status" value="1"/>
</dbReference>
<evidence type="ECO:0000313" key="3">
    <source>
        <dbReference type="Proteomes" id="UP001219933"/>
    </source>
</evidence>
<evidence type="ECO:0000313" key="2">
    <source>
        <dbReference type="EMBL" id="WFD36300.1"/>
    </source>
</evidence>
<dbReference type="PANTHER" id="PTHR47643:SF2">
    <property type="entry name" value="TPR DOMAIN PROTEIN (AFU_ORTHOLOGUE AFUA_5G12710)"/>
    <property type="match status" value="1"/>
</dbReference>
<dbReference type="PANTHER" id="PTHR47643">
    <property type="entry name" value="TPR DOMAIN PROTEIN (AFU_ORTHOLOGUE AFUA_5G12710)"/>
    <property type="match status" value="1"/>
</dbReference>
<dbReference type="InterPro" id="IPR001214">
    <property type="entry name" value="SET_dom"/>
</dbReference>
<reference evidence="2" key="1">
    <citation type="submission" date="2023-03" db="EMBL/GenBank/DDBJ databases">
        <title>Mating type loci evolution in Malassezia.</title>
        <authorList>
            <person name="Coelho M.A."/>
        </authorList>
    </citation>
    <scope>NUCLEOTIDE SEQUENCE</scope>
    <source>
        <strain evidence="2">CBS 11721</strain>
    </source>
</reference>
<name>A0AAF0J7P6_9BASI</name>
<accession>A0AAF0J7P6</accession>
<proteinExistence type="predicted"/>